<comment type="similarity">
    <text evidence="2 6">Belongs to the 2-oxoacid dehydrogenase family.</text>
</comment>
<dbReference type="InterPro" id="IPR000089">
    <property type="entry name" value="Biotin_lipoyl"/>
</dbReference>
<dbReference type="SUPFAM" id="SSF47005">
    <property type="entry name" value="Peripheral subunit-binding domain of 2-oxo acid dehydrogenase complex"/>
    <property type="match status" value="1"/>
</dbReference>
<feature type="domain" description="Lipoyl-binding" evidence="7">
    <location>
        <begin position="4"/>
        <end position="79"/>
    </location>
</feature>
<keyword evidence="3 6" id="KW-0808">Transferase</keyword>
<comment type="cofactor">
    <cofactor evidence="1 6">
        <name>(R)-lipoate</name>
        <dbReference type="ChEBI" id="CHEBI:83088"/>
    </cofactor>
</comment>
<gene>
    <name evidence="9" type="ORF">ABWK59_18095</name>
</gene>
<dbReference type="PANTHER" id="PTHR43178:SF5">
    <property type="entry name" value="LIPOAMIDE ACYLTRANSFERASE COMPONENT OF BRANCHED-CHAIN ALPHA-KETO ACID DEHYDROGENASE COMPLEX, MITOCHONDRIAL"/>
    <property type="match status" value="1"/>
</dbReference>
<dbReference type="KEGG" id="kcm:ABWK59_18095"/>
<dbReference type="PANTHER" id="PTHR43178">
    <property type="entry name" value="DIHYDROLIPOAMIDE ACETYLTRANSFERASE COMPONENT OF PYRUVATE DEHYDROGENASE COMPLEX"/>
    <property type="match status" value="1"/>
</dbReference>
<keyword evidence="5 6" id="KW-0012">Acyltransferase</keyword>
<proteinExistence type="inferred from homology"/>
<dbReference type="SUPFAM" id="SSF52777">
    <property type="entry name" value="CoA-dependent acyltransferases"/>
    <property type="match status" value="1"/>
</dbReference>
<dbReference type="InterPro" id="IPR004167">
    <property type="entry name" value="PSBD"/>
</dbReference>
<dbReference type="Gene3D" id="4.10.320.10">
    <property type="entry name" value="E3-binding domain"/>
    <property type="match status" value="1"/>
</dbReference>
<name>A0AAU8JWF9_9ACTN</name>
<dbReference type="CDD" id="cd06849">
    <property type="entry name" value="lipoyl_domain"/>
    <property type="match status" value="1"/>
</dbReference>
<dbReference type="EC" id="2.3.1.-" evidence="6"/>
<dbReference type="InterPro" id="IPR023213">
    <property type="entry name" value="CAT-like_dom_sf"/>
</dbReference>
<dbReference type="Pfam" id="PF02817">
    <property type="entry name" value="E3_binding"/>
    <property type="match status" value="1"/>
</dbReference>
<evidence type="ECO:0000256" key="1">
    <source>
        <dbReference type="ARBA" id="ARBA00001938"/>
    </source>
</evidence>
<reference evidence="9" key="1">
    <citation type="submission" date="2024-06" db="EMBL/GenBank/DDBJ databases">
        <title>The genome sequences of Kitasatospora sp. strain HUAS MG31.</title>
        <authorList>
            <person name="Mo P."/>
        </authorList>
    </citation>
    <scope>NUCLEOTIDE SEQUENCE</scope>
    <source>
        <strain evidence="9">HUAS MG31</strain>
    </source>
</reference>
<dbReference type="InterPro" id="IPR003016">
    <property type="entry name" value="2-oxoA_DH_lipoyl-BS"/>
</dbReference>
<evidence type="ECO:0000256" key="4">
    <source>
        <dbReference type="ARBA" id="ARBA00022823"/>
    </source>
</evidence>
<evidence type="ECO:0000256" key="5">
    <source>
        <dbReference type="ARBA" id="ARBA00023315"/>
    </source>
</evidence>
<dbReference type="Gene3D" id="2.40.50.100">
    <property type="match status" value="1"/>
</dbReference>
<feature type="domain" description="Peripheral subunit-binding (PSBD)" evidence="8">
    <location>
        <begin position="166"/>
        <end position="203"/>
    </location>
</feature>
<evidence type="ECO:0000256" key="2">
    <source>
        <dbReference type="ARBA" id="ARBA00007317"/>
    </source>
</evidence>
<dbReference type="Pfam" id="PF00198">
    <property type="entry name" value="2-oxoacid_dh"/>
    <property type="match status" value="1"/>
</dbReference>
<protein>
    <recommendedName>
        <fullName evidence="6">Dihydrolipoamide acetyltransferase component of pyruvate dehydrogenase complex</fullName>
        <ecNumber evidence="6">2.3.1.-</ecNumber>
    </recommendedName>
</protein>
<dbReference type="InterPro" id="IPR050743">
    <property type="entry name" value="2-oxoacid_DH_E2_comp"/>
</dbReference>
<organism evidence="9">
    <name type="scientific">Kitasatospora camelliae</name>
    <dbReference type="NCBI Taxonomy" id="3156397"/>
    <lineage>
        <taxon>Bacteria</taxon>
        <taxon>Bacillati</taxon>
        <taxon>Actinomycetota</taxon>
        <taxon>Actinomycetes</taxon>
        <taxon>Kitasatosporales</taxon>
        <taxon>Streptomycetaceae</taxon>
        <taxon>Kitasatospora</taxon>
    </lineage>
</organism>
<dbReference type="InterPro" id="IPR011053">
    <property type="entry name" value="Single_hybrid_motif"/>
</dbReference>
<dbReference type="EMBL" id="CP159872">
    <property type="protein sequence ID" value="XCM80687.1"/>
    <property type="molecule type" value="Genomic_DNA"/>
</dbReference>
<dbReference type="PROSITE" id="PS50968">
    <property type="entry name" value="BIOTINYL_LIPOYL"/>
    <property type="match status" value="1"/>
</dbReference>
<keyword evidence="4 6" id="KW-0450">Lipoyl</keyword>
<dbReference type="RefSeq" id="WP_354641622.1">
    <property type="nucleotide sequence ID" value="NZ_CP159872.1"/>
</dbReference>
<dbReference type="GO" id="GO:0016407">
    <property type="term" value="F:acetyltransferase activity"/>
    <property type="evidence" value="ECO:0007669"/>
    <property type="project" value="TreeGrafter"/>
</dbReference>
<sequence length="449" mass="46303">MPVVREFTLPDLGEGLTGAEVVRWMVEVGDVIAVDQPVVEVETAKAVVEVPCPYGGVVTALFGEVGEEVPVGAPLVTVAVPGGSDDDGDAAATGTVERPLVGYGVAESRGARRRRVVVGGPVVAPAPAPVVAPAPVAVAVAPAPVATTPVAPTPVATAAAPAVVAVISPLVRRMAREHGIDLAGLSGTGPDGLIMRRDVEQALAAPAAAVPSAPAAAGTAEAEVIPLRGLRRTIAEKLTRSHQEIPAATCWVDADATELMALRRQLNSTPGPKISVLALLARICTTALARFPELNSSVSPDGSGILRHRVVHLGFAAQSERGLVVPVVRDAHLLGTERLGEELARLTESARAGSLTPAELTGGTFTLNNYGVFGVDGSTPILNHPEAAMLGVGRITPKPWVHEGQLAVREVTQLSFTFDHRVCDGGTAGGFLRFVADCVEHPGMLLRQL</sequence>
<dbReference type="Pfam" id="PF00364">
    <property type="entry name" value="Biotin_lipoyl"/>
    <property type="match status" value="1"/>
</dbReference>
<accession>A0AAU8JWF9</accession>
<dbReference type="AlphaFoldDB" id="A0AAU8JWF9"/>
<dbReference type="FunFam" id="3.30.559.10:FF:000007">
    <property type="entry name" value="Dihydrolipoamide acetyltransferase component of pyruvate dehydrogenase complex"/>
    <property type="match status" value="1"/>
</dbReference>
<dbReference type="PROSITE" id="PS00189">
    <property type="entry name" value="LIPOYL"/>
    <property type="match status" value="1"/>
</dbReference>
<evidence type="ECO:0000259" key="8">
    <source>
        <dbReference type="PROSITE" id="PS51826"/>
    </source>
</evidence>
<dbReference type="Gene3D" id="3.30.559.10">
    <property type="entry name" value="Chloramphenicol acetyltransferase-like domain"/>
    <property type="match status" value="1"/>
</dbReference>
<dbReference type="GO" id="GO:0031405">
    <property type="term" value="F:lipoic acid binding"/>
    <property type="evidence" value="ECO:0007669"/>
    <property type="project" value="TreeGrafter"/>
</dbReference>
<dbReference type="GO" id="GO:0005737">
    <property type="term" value="C:cytoplasm"/>
    <property type="evidence" value="ECO:0007669"/>
    <property type="project" value="TreeGrafter"/>
</dbReference>
<evidence type="ECO:0000256" key="3">
    <source>
        <dbReference type="ARBA" id="ARBA00022679"/>
    </source>
</evidence>
<dbReference type="SUPFAM" id="SSF51230">
    <property type="entry name" value="Single hybrid motif"/>
    <property type="match status" value="1"/>
</dbReference>
<evidence type="ECO:0000259" key="7">
    <source>
        <dbReference type="PROSITE" id="PS50968"/>
    </source>
</evidence>
<dbReference type="InterPro" id="IPR001078">
    <property type="entry name" value="2-oxoacid_DH_actylTfrase"/>
</dbReference>
<evidence type="ECO:0000313" key="9">
    <source>
        <dbReference type="EMBL" id="XCM80687.1"/>
    </source>
</evidence>
<dbReference type="InterPro" id="IPR036625">
    <property type="entry name" value="E3-bd_dom_sf"/>
</dbReference>
<dbReference type="PROSITE" id="PS51826">
    <property type="entry name" value="PSBD"/>
    <property type="match status" value="1"/>
</dbReference>
<evidence type="ECO:0000256" key="6">
    <source>
        <dbReference type="RuleBase" id="RU003423"/>
    </source>
</evidence>